<protein>
    <submittedName>
        <fullName evidence="2">Uncharacterized protein</fullName>
    </submittedName>
</protein>
<keyword evidence="3" id="KW-1185">Reference proteome</keyword>
<proteinExistence type="predicted"/>
<dbReference type="Proteomes" id="UP000430079">
    <property type="component" value="Unassembled WGS sequence"/>
</dbReference>
<feature type="region of interest" description="Disordered" evidence="1">
    <location>
        <begin position="1"/>
        <end position="81"/>
    </location>
</feature>
<feature type="compositionally biased region" description="Gly residues" evidence="1">
    <location>
        <begin position="58"/>
        <end position="81"/>
    </location>
</feature>
<organism evidence="2 3">
    <name type="scientific">Streptomyces glebosus</name>
    <dbReference type="NCBI Taxonomy" id="249580"/>
    <lineage>
        <taxon>Bacteria</taxon>
        <taxon>Bacillati</taxon>
        <taxon>Actinomycetota</taxon>
        <taxon>Actinomycetes</taxon>
        <taxon>Kitasatosporales</taxon>
        <taxon>Streptomycetaceae</taxon>
        <taxon>Streptomyces</taxon>
    </lineage>
</organism>
<evidence type="ECO:0000313" key="3">
    <source>
        <dbReference type="Proteomes" id="UP000430079"/>
    </source>
</evidence>
<evidence type="ECO:0000256" key="1">
    <source>
        <dbReference type="SAM" id="MobiDB-lite"/>
    </source>
</evidence>
<accession>A0A640T770</accession>
<dbReference type="EMBL" id="BLIO01000001">
    <property type="protein sequence ID" value="GFE18371.1"/>
    <property type="molecule type" value="Genomic_DNA"/>
</dbReference>
<dbReference type="AlphaFoldDB" id="A0A640T770"/>
<comment type="caution">
    <text evidence="2">The sequence shown here is derived from an EMBL/GenBank/DDBJ whole genome shotgun (WGS) entry which is preliminary data.</text>
</comment>
<feature type="compositionally biased region" description="Basic and acidic residues" evidence="1">
    <location>
        <begin position="7"/>
        <end position="20"/>
    </location>
</feature>
<reference evidence="2 3" key="1">
    <citation type="submission" date="2019-12" db="EMBL/GenBank/DDBJ databases">
        <title>Whole genome shotgun sequence of Streptomyces hygroscopicus subsp. glebosus NBRC 13786.</title>
        <authorList>
            <person name="Ichikawa N."/>
            <person name="Kimura A."/>
            <person name="Kitahashi Y."/>
            <person name="Komaki H."/>
            <person name="Tamura T."/>
        </authorList>
    </citation>
    <scope>NUCLEOTIDE SEQUENCE [LARGE SCALE GENOMIC DNA]</scope>
    <source>
        <strain evidence="2 3">NBRC 13786</strain>
    </source>
</reference>
<evidence type="ECO:0000313" key="2">
    <source>
        <dbReference type="EMBL" id="GFE18371.1"/>
    </source>
</evidence>
<sequence length="81" mass="7835">MSGLEGDAERDGDGDRDWGGRGRGSAAVIAQSADALAIPAQLGTEQPRERRHQPPGEGVEGGGVGGGGGLGGGGWGGLRGG</sequence>
<gene>
    <name evidence="2" type="ORF">Sgleb_64180</name>
</gene>
<name>A0A640T770_9ACTN</name>